<reference evidence="8" key="1">
    <citation type="submission" date="2018-04" db="EMBL/GenBank/DDBJ databases">
        <title>Whole genome sequencing of Hypsizygus marmoreus.</title>
        <authorList>
            <person name="Choi I.-G."/>
            <person name="Min B."/>
            <person name="Kim J.-G."/>
            <person name="Kim S."/>
            <person name="Oh Y.-L."/>
            <person name="Kong W.-S."/>
            <person name="Park H."/>
            <person name="Jeong J."/>
            <person name="Song E.-S."/>
        </authorList>
    </citation>
    <scope>NUCLEOTIDE SEQUENCE [LARGE SCALE GENOMIC DNA]</scope>
    <source>
        <strain evidence="8">51987-8</strain>
    </source>
</reference>
<evidence type="ECO:0000256" key="2">
    <source>
        <dbReference type="ARBA" id="ARBA00022692"/>
    </source>
</evidence>
<protein>
    <submittedName>
        <fullName evidence="8">Transporter C3H1.06c</fullName>
    </submittedName>
</protein>
<evidence type="ECO:0000256" key="6">
    <source>
        <dbReference type="SAM" id="Phobius"/>
    </source>
</evidence>
<name>A0A369K4C9_HYPMA</name>
<dbReference type="SUPFAM" id="SSF103473">
    <property type="entry name" value="MFS general substrate transporter"/>
    <property type="match status" value="1"/>
</dbReference>
<dbReference type="InterPro" id="IPR020846">
    <property type="entry name" value="MFS_dom"/>
</dbReference>
<dbReference type="EMBL" id="LUEZ02000010">
    <property type="protein sequence ID" value="RDB28432.1"/>
    <property type="molecule type" value="Genomic_DNA"/>
</dbReference>
<feature type="compositionally biased region" description="Low complexity" evidence="5">
    <location>
        <begin position="34"/>
        <end position="47"/>
    </location>
</feature>
<dbReference type="PANTHER" id="PTHR23501">
    <property type="entry name" value="MAJOR FACILITATOR SUPERFAMILY"/>
    <property type="match status" value="1"/>
</dbReference>
<feature type="transmembrane region" description="Helical" evidence="6">
    <location>
        <begin position="212"/>
        <end position="231"/>
    </location>
</feature>
<evidence type="ECO:0000256" key="1">
    <source>
        <dbReference type="ARBA" id="ARBA00004141"/>
    </source>
</evidence>
<feature type="transmembrane region" description="Helical" evidence="6">
    <location>
        <begin position="395"/>
        <end position="413"/>
    </location>
</feature>
<dbReference type="PANTHER" id="PTHR23501:SF102">
    <property type="entry name" value="DRUG TRANSPORTER, PUTATIVE (AFU_ORTHOLOGUE AFUA_3G08530)-RELATED"/>
    <property type="match status" value="1"/>
</dbReference>
<organism evidence="8 9">
    <name type="scientific">Hypsizygus marmoreus</name>
    <name type="common">White beech mushroom</name>
    <name type="synonym">Agaricus marmoreus</name>
    <dbReference type="NCBI Taxonomy" id="39966"/>
    <lineage>
        <taxon>Eukaryota</taxon>
        <taxon>Fungi</taxon>
        <taxon>Dikarya</taxon>
        <taxon>Basidiomycota</taxon>
        <taxon>Agaricomycotina</taxon>
        <taxon>Agaricomycetes</taxon>
        <taxon>Agaricomycetidae</taxon>
        <taxon>Agaricales</taxon>
        <taxon>Tricholomatineae</taxon>
        <taxon>Lyophyllaceae</taxon>
        <taxon>Hypsizygus</taxon>
    </lineage>
</organism>
<dbReference type="Gene3D" id="1.20.1250.20">
    <property type="entry name" value="MFS general substrate transporter like domains"/>
    <property type="match status" value="1"/>
</dbReference>
<feature type="compositionally biased region" description="Polar residues" evidence="5">
    <location>
        <begin position="51"/>
        <end position="62"/>
    </location>
</feature>
<gene>
    <name evidence="8" type="ORF">Hypma_015221</name>
</gene>
<dbReference type="Proteomes" id="UP000076154">
    <property type="component" value="Unassembled WGS sequence"/>
</dbReference>
<dbReference type="GO" id="GO:0022857">
    <property type="term" value="F:transmembrane transporter activity"/>
    <property type="evidence" value="ECO:0007669"/>
    <property type="project" value="InterPro"/>
</dbReference>
<feature type="transmembrane region" description="Helical" evidence="6">
    <location>
        <begin position="310"/>
        <end position="332"/>
    </location>
</feature>
<comment type="caution">
    <text evidence="8">The sequence shown here is derived from an EMBL/GenBank/DDBJ whole genome shotgun (WGS) entry which is preliminary data.</text>
</comment>
<proteinExistence type="predicted"/>
<dbReference type="InterPro" id="IPR005829">
    <property type="entry name" value="Sugar_transporter_CS"/>
</dbReference>
<dbReference type="Pfam" id="PF07690">
    <property type="entry name" value="MFS_1"/>
    <property type="match status" value="1"/>
</dbReference>
<dbReference type="AlphaFoldDB" id="A0A369K4C9"/>
<feature type="transmembrane region" description="Helical" evidence="6">
    <location>
        <begin position="150"/>
        <end position="175"/>
    </location>
</feature>
<keyword evidence="4 6" id="KW-0472">Membrane</keyword>
<feature type="transmembrane region" description="Helical" evidence="6">
    <location>
        <begin position="243"/>
        <end position="263"/>
    </location>
</feature>
<evidence type="ECO:0000256" key="5">
    <source>
        <dbReference type="SAM" id="MobiDB-lite"/>
    </source>
</evidence>
<dbReference type="GO" id="GO:0005886">
    <property type="term" value="C:plasma membrane"/>
    <property type="evidence" value="ECO:0007669"/>
    <property type="project" value="TreeGrafter"/>
</dbReference>
<sequence>MQENLPTGFSPDIRSIADASGVDVLDKVKEKGLPSPFSDTSSSISRPKYPGSSSGSIRTASDSTLDEQQSFVPAKLSTISLLMAHLGAALTLFLATTDATIVSTSLPTIASELNASQMEYTWVGVAYMLTQTAFQPLYGKISDLVGRKNVLYSSMAVFSVGSLLCGTAQTITWLIAARALAGVGGGGIVSSVWVITAEIVEVQHRAKWSQALSLTWSCSAIAGPLLGGIFSSENGSSPLSWRWGFYLNLPVCLVALIVLLVSLRNVRLGKSSDASWWMLARSFDFGGLVLFMGGTSCIIVGFSFATGNGWASPSTLVLIILGLTTLLCGGFYETYTSRECLFPPSTFRDLTAVIILVITFLHNFAFTAGTFYLALYYQAANGSTPLEAGIKLLPYSLGSSLASMPAAWVIGYWQRHKEDTSGQNLMISVGLFISTLGFGLLIILNESASLTSQIIFPLVAGVGLGMLFHAPYQVFTQALKPQELATGTSAFFLVRFTGATVGLAVAGTIFYSRASGRLPSDLPSIHSPSSIDFSLLSSLEPLTLRKEVLQIISSSIQAIWIVCSPCLGLALLISLLLRKMPIQDNLPDQGQETSMAMQIPGQEKA</sequence>
<evidence type="ECO:0000256" key="4">
    <source>
        <dbReference type="ARBA" id="ARBA00023136"/>
    </source>
</evidence>
<feature type="transmembrane region" description="Helical" evidence="6">
    <location>
        <begin position="558"/>
        <end position="577"/>
    </location>
</feature>
<feature type="transmembrane region" description="Helical" evidence="6">
    <location>
        <begin position="450"/>
        <end position="470"/>
    </location>
</feature>
<feature type="transmembrane region" description="Helical" evidence="6">
    <location>
        <begin position="283"/>
        <end position="304"/>
    </location>
</feature>
<comment type="subcellular location">
    <subcellularLocation>
        <location evidence="1">Membrane</location>
        <topology evidence="1">Multi-pass membrane protein</topology>
    </subcellularLocation>
</comment>
<feature type="region of interest" description="Disordered" evidence="5">
    <location>
        <begin position="32"/>
        <end position="62"/>
    </location>
</feature>
<dbReference type="Gene3D" id="1.20.1720.10">
    <property type="entry name" value="Multidrug resistance protein D"/>
    <property type="match status" value="1"/>
</dbReference>
<evidence type="ECO:0000259" key="7">
    <source>
        <dbReference type="PROSITE" id="PS50850"/>
    </source>
</evidence>
<dbReference type="InParanoid" id="A0A369K4C9"/>
<evidence type="ECO:0000313" key="8">
    <source>
        <dbReference type="EMBL" id="RDB28432.1"/>
    </source>
</evidence>
<dbReference type="PROSITE" id="PS50850">
    <property type="entry name" value="MFS"/>
    <property type="match status" value="1"/>
</dbReference>
<keyword evidence="9" id="KW-1185">Reference proteome</keyword>
<keyword evidence="3 6" id="KW-1133">Transmembrane helix</keyword>
<dbReference type="InterPro" id="IPR011701">
    <property type="entry name" value="MFS"/>
</dbReference>
<accession>A0A369K4C9</accession>
<dbReference type="STRING" id="39966.A0A369K4C9"/>
<feature type="transmembrane region" description="Helical" evidence="6">
    <location>
        <begin position="425"/>
        <end position="444"/>
    </location>
</feature>
<dbReference type="PROSITE" id="PS00217">
    <property type="entry name" value="SUGAR_TRANSPORT_2"/>
    <property type="match status" value="1"/>
</dbReference>
<feature type="transmembrane region" description="Helical" evidence="6">
    <location>
        <begin position="353"/>
        <end position="375"/>
    </location>
</feature>
<dbReference type="OrthoDB" id="2351791at2759"/>
<dbReference type="InterPro" id="IPR036259">
    <property type="entry name" value="MFS_trans_sf"/>
</dbReference>
<evidence type="ECO:0000313" key="9">
    <source>
        <dbReference type="Proteomes" id="UP000076154"/>
    </source>
</evidence>
<keyword evidence="2 6" id="KW-0812">Transmembrane</keyword>
<feature type="transmembrane region" description="Helical" evidence="6">
    <location>
        <begin position="181"/>
        <end position="200"/>
    </location>
</feature>
<feature type="transmembrane region" description="Helical" evidence="6">
    <location>
        <begin position="490"/>
        <end position="511"/>
    </location>
</feature>
<feature type="domain" description="Major facilitator superfamily (MFS) profile" evidence="7">
    <location>
        <begin position="84"/>
        <end position="582"/>
    </location>
</feature>
<evidence type="ECO:0000256" key="3">
    <source>
        <dbReference type="ARBA" id="ARBA00022989"/>
    </source>
</evidence>